<proteinExistence type="predicted"/>
<dbReference type="AlphaFoldDB" id="A0A392V7F7"/>
<dbReference type="Proteomes" id="UP000265520">
    <property type="component" value="Unassembled WGS sequence"/>
</dbReference>
<evidence type="ECO:0000313" key="2">
    <source>
        <dbReference type="EMBL" id="MCI84137.1"/>
    </source>
</evidence>
<evidence type="ECO:0000313" key="3">
    <source>
        <dbReference type="Proteomes" id="UP000265520"/>
    </source>
</evidence>
<reference evidence="2 3" key="1">
    <citation type="journal article" date="2018" name="Front. Plant Sci.">
        <title>Red Clover (Trifolium pratense) and Zigzag Clover (T. medium) - A Picture of Genomic Similarities and Differences.</title>
        <authorList>
            <person name="Dluhosova J."/>
            <person name="Istvanek J."/>
            <person name="Nedelnik J."/>
            <person name="Repkova J."/>
        </authorList>
    </citation>
    <scope>NUCLEOTIDE SEQUENCE [LARGE SCALE GENOMIC DNA]</scope>
    <source>
        <strain evidence="3">cv. 10/8</strain>
        <tissue evidence="2">Leaf</tissue>
    </source>
</reference>
<accession>A0A392V7F7</accession>
<keyword evidence="3" id="KW-1185">Reference proteome</keyword>
<organism evidence="2 3">
    <name type="scientific">Trifolium medium</name>
    <dbReference type="NCBI Taxonomy" id="97028"/>
    <lineage>
        <taxon>Eukaryota</taxon>
        <taxon>Viridiplantae</taxon>
        <taxon>Streptophyta</taxon>
        <taxon>Embryophyta</taxon>
        <taxon>Tracheophyta</taxon>
        <taxon>Spermatophyta</taxon>
        <taxon>Magnoliopsida</taxon>
        <taxon>eudicotyledons</taxon>
        <taxon>Gunneridae</taxon>
        <taxon>Pentapetalae</taxon>
        <taxon>rosids</taxon>
        <taxon>fabids</taxon>
        <taxon>Fabales</taxon>
        <taxon>Fabaceae</taxon>
        <taxon>Papilionoideae</taxon>
        <taxon>50 kb inversion clade</taxon>
        <taxon>NPAAA clade</taxon>
        <taxon>Hologalegina</taxon>
        <taxon>IRL clade</taxon>
        <taxon>Trifolieae</taxon>
        <taxon>Trifolium</taxon>
    </lineage>
</organism>
<name>A0A392V7F7_9FABA</name>
<feature type="non-terminal residue" evidence="2">
    <location>
        <position position="53"/>
    </location>
</feature>
<evidence type="ECO:0000256" key="1">
    <source>
        <dbReference type="SAM" id="MobiDB-lite"/>
    </source>
</evidence>
<dbReference type="EMBL" id="LXQA011083400">
    <property type="protein sequence ID" value="MCI84137.1"/>
    <property type="molecule type" value="Genomic_DNA"/>
</dbReference>
<comment type="caution">
    <text evidence="2">The sequence shown here is derived from an EMBL/GenBank/DDBJ whole genome shotgun (WGS) entry which is preliminary data.</text>
</comment>
<sequence>MSLRLCEWNSDEEEKGNGIEKDSEEEEEMVEELKTLQLSLHNKEGFTSNKSFK</sequence>
<protein>
    <submittedName>
        <fullName evidence="2">Uncharacterized protein</fullName>
    </submittedName>
</protein>
<feature type="region of interest" description="Disordered" evidence="1">
    <location>
        <begin position="1"/>
        <end position="32"/>
    </location>
</feature>